<comment type="caution">
    <text evidence="1">The sequence shown here is derived from an EMBL/GenBank/DDBJ whole genome shotgun (WGS) entry which is preliminary data.</text>
</comment>
<organism evidence="1 2">
    <name type="scientific">Lasius niger</name>
    <name type="common">Black garden ant</name>
    <dbReference type="NCBI Taxonomy" id="67767"/>
    <lineage>
        <taxon>Eukaryota</taxon>
        <taxon>Metazoa</taxon>
        <taxon>Ecdysozoa</taxon>
        <taxon>Arthropoda</taxon>
        <taxon>Hexapoda</taxon>
        <taxon>Insecta</taxon>
        <taxon>Pterygota</taxon>
        <taxon>Neoptera</taxon>
        <taxon>Endopterygota</taxon>
        <taxon>Hymenoptera</taxon>
        <taxon>Apocrita</taxon>
        <taxon>Aculeata</taxon>
        <taxon>Formicoidea</taxon>
        <taxon>Formicidae</taxon>
        <taxon>Formicinae</taxon>
        <taxon>Lasius</taxon>
        <taxon>Lasius</taxon>
    </lineage>
</organism>
<name>A0A0J7N1G5_LASNI</name>
<dbReference type="Proteomes" id="UP000036403">
    <property type="component" value="Unassembled WGS sequence"/>
</dbReference>
<dbReference type="PaxDb" id="67767-A0A0J7N1G5"/>
<gene>
    <name evidence="1" type="ORF">RF55_14504</name>
</gene>
<accession>A0A0J7N1G5</accession>
<keyword evidence="2" id="KW-1185">Reference proteome</keyword>
<dbReference type="EMBL" id="LBMM01011999">
    <property type="protein sequence ID" value="KMQ86495.1"/>
    <property type="molecule type" value="Genomic_DNA"/>
</dbReference>
<sequence length="14" mass="1534">MMTRVASNNPKGVE</sequence>
<reference evidence="1 2" key="1">
    <citation type="submission" date="2015-04" db="EMBL/GenBank/DDBJ databases">
        <title>Lasius niger genome sequencing.</title>
        <authorList>
            <person name="Konorov E.A."/>
            <person name="Nikitin M.A."/>
            <person name="Kirill M.V."/>
            <person name="Chang P."/>
        </authorList>
    </citation>
    <scope>NUCLEOTIDE SEQUENCE [LARGE SCALE GENOMIC DNA]</scope>
    <source>
        <tissue evidence="1">Whole</tissue>
    </source>
</reference>
<protein>
    <submittedName>
        <fullName evidence="1">Uncharacterized protein</fullName>
    </submittedName>
</protein>
<feature type="non-terminal residue" evidence="1">
    <location>
        <position position="14"/>
    </location>
</feature>
<evidence type="ECO:0000313" key="1">
    <source>
        <dbReference type="EMBL" id="KMQ86495.1"/>
    </source>
</evidence>
<proteinExistence type="predicted"/>
<evidence type="ECO:0000313" key="2">
    <source>
        <dbReference type="Proteomes" id="UP000036403"/>
    </source>
</evidence>